<dbReference type="PROSITE" id="PS00108">
    <property type="entry name" value="PROTEIN_KINASE_ST"/>
    <property type="match status" value="1"/>
</dbReference>
<keyword evidence="2 3" id="KW-0067">ATP-binding</keyword>
<dbReference type="GO" id="GO:0005886">
    <property type="term" value="C:plasma membrane"/>
    <property type="evidence" value="ECO:0007669"/>
    <property type="project" value="TreeGrafter"/>
</dbReference>
<dbReference type="InterPro" id="IPR011009">
    <property type="entry name" value="Kinase-like_dom_sf"/>
</dbReference>
<dbReference type="GO" id="GO:0045087">
    <property type="term" value="P:innate immune response"/>
    <property type="evidence" value="ECO:0007669"/>
    <property type="project" value="UniProtKB-ARBA"/>
</dbReference>
<dbReference type="SUPFAM" id="SSF56112">
    <property type="entry name" value="Protein kinase-like (PK-like)"/>
    <property type="match status" value="1"/>
</dbReference>
<keyword evidence="8" id="KW-0418">Kinase</keyword>
<evidence type="ECO:0000259" key="5">
    <source>
        <dbReference type="PROSITE" id="PS50011"/>
    </source>
</evidence>
<dbReference type="RefSeq" id="XP_030639998.1">
    <property type="nucleotide sequence ID" value="XM_030784138.1"/>
</dbReference>
<evidence type="ECO:0000256" key="3">
    <source>
        <dbReference type="PROSITE-ProRule" id="PRU10141"/>
    </source>
</evidence>
<dbReference type="InterPro" id="IPR008271">
    <property type="entry name" value="Ser/Thr_kinase_AS"/>
</dbReference>
<keyword evidence="8" id="KW-0675">Receptor</keyword>
<reference evidence="8" key="1">
    <citation type="submission" date="2025-08" db="UniProtKB">
        <authorList>
            <consortium name="RefSeq"/>
        </authorList>
    </citation>
    <scope>IDENTIFICATION</scope>
</reference>
<organism evidence="7 8">
    <name type="scientific">Chanos chanos</name>
    <name type="common">Milkfish</name>
    <name type="synonym">Mugil chanos</name>
    <dbReference type="NCBI Taxonomy" id="29144"/>
    <lineage>
        <taxon>Eukaryota</taxon>
        <taxon>Metazoa</taxon>
        <taxon>Chordata</taxon>
        <taxon>Craniata</taxon>
        <taxon>Vertebrata</taxon>
        <taxon>Euteleostomi</taxon>
        <taxon>Actinopterygii</taxon>
        <taxon>Neopterygii</taxon>
        <taxon>Teleostei</taxon>
        <taxon>Ostariophysi</taxon>
        <taxon>Gonorynchiformes</taxon>
        <taxon>Chanidae</taxon>
        <taxon>Chanos</taxon>
    </lineage>
</organism>
<keyword evidence="1 3" id="KW-0547">Nucleotide-binding</keyword>
<dbReference type="PANTHER" id="PTHR27001">
    <property type="entry name" value="OS01G0253100 PROTEIN"/>
    <property type="match status" value="1"/>
</dbReference>
<dbReference type="GeneID" id="115820522"/>
<dbReference type="Gene3D" id="1.10.510.10">
    <property type="entry name" value="Transferase(Phosphotransferase) domain 1"/>
    <property type="match status" value="1"/>
</dbReference>
<dbReference type="Gene3D" id="1.10.533.10">
    <property type="entry name" value="Death Domain, Fas"/>
    <property type="match status" value="1"/>
</dbReference>
<sequence>MSDWDVDNDYLYNLPPVVLSNFIRVMDTLSNTDWTRFASHVVSNQTELRLVEQRPRRTDDLMNLWGSRNGTVWDLLNILQELQMLRARDIILNWKHKQQSPIVNKPISPPQSDLTHSHPPCFPSFTSPIKEVTKCPLIPENKILPRPGPPPSHLNTERNERIGTQQPTTEQQFSCPVDPASLSTNAMYWSFEEVLRGTENFAEACQIGEGGFGHVYHAKMRKTEYAVKRLKEDSQVGWTVVKESFKTEVEILSQYRHPNILDFAGYSIGENTYCLLYVFMPNGSLEDRLHCKGDAALSWPQRVSVLLGSAKAIQFLHSCSPPLIHGDIKSSNILLGEHLEPKLGDFGLARLCRNPVKTNGKTTSIAQTKTVRGTLAYLPEEYLKDGRLGVEIDVYSFGVVLLEVLTGRRAMEVDSQSKTVYLKDLASELEIGGESFGPGKDSQELAISQAAENILKKHLDPRLWSKGMPLPHGSWKLSQLACRCLHRRRKKRPPMTEVFETLQEVHSGMKTHGRSTVVPVSPDPSHCSTPQPLLSEDPSIDSLASQFSKLVPQEDTYYCPHNTPSLSLPSAISQSDSGPVSESSAGSWDSRCSSSHIPCESDESQGYSQYIVTNPPFHISRSHPSPSREPESESSMFCSGSLPCVSSQANSSSDLPHQQIVVNPVRERLVQKMELYEEGRIPTSDLLSSDISYGTMNARSREPEESDEFASETGHSNRYCTDKSA</sequence>
<dbReference type="InterPro" id="IPR000488">
    <property type="entry name" value="Death_dom"/>
</dbReference>
<dbReference type="InterPro" id="IPR011029">
    <property type="entry name" value="DEATH-like_dom_sf"/>
</dbReference>
<evidence type="ECO:0000313" key="8">
    <source>
        <dbReference type="RefSeq" id="XP_030639998.1"/>
    </source>
</evidence>
<dbReference type="PROSITE" id="PS00107">
    <property type="entry name" value="PROTEIN_KINASE_ATP"/>
    <property type="match status" value="1"/>
</dbReference>
<name>A0A6J2W6V3_CHACN</name>
<feature type="binding site" evidence="3">
    <location>
        <position position="228"/>
    </location>
    <ligand>
        <name>ATP</name>
        <dbReference type="ChEBI" id="CHEBI:30616"/>
    </ligand>
</feature>
<dbReference type="SMART" id="SM00220">
    <property type="entry name" value="S_TKc"/>
    <property type="match status" value="1"/>
</dbReference>
<dbReference type="PANTHER" id="PTHR27001:SF939">
    <property type="entry name" value="INTERLEUKIN 1 RECEPTOR ASSOCIATED KINASE 1"/>
    <property type="match status" value="1"/>
</dbReference>
<evidence type="ECO:0000313" key="7">
    <source>
        <dbReference type="Proteomes" id="UP000504632"/>
    </source>
</evidence>
<keyword evidence="8" id="KW-0808">Transferase</keyword>
<dbReference type="FunCoup" id="A0A6J2W6V3">
    <property type="interactions" value="1129"/>
</dbReference>
<feature type="region of interest" description="Disordered" evidence="4">
    <location>
        <begin position="508"/>
        <end position="539"/>
    </location>
</feature>
<dbReference type="PROSITE" id="PS50017">
    <property type="entry name" value="DEATH_DOMAIN"/>
    <property type="match status" value="1"/>
</dbReference>
<dbReference type="GO" id="GO:0005524">
    <property type="term" value="F:ATP binding"/>
    <property type="evidence" value="ECO:0007669"/>
    <property type="project" value="UniProtKB-UniRule"/>
</dbReference>
<dbReference type="Proteomes" id="UP000504632">
    <property type="component" value="Chromosome 9"/>
</dbReference>
<proteinExistence type="predicted"/>
<feature type="domain" description="Death" evidence="6">
    <location>
        <begin position="33"/>
        <end position="91"/>
    </location>
</feature>
<feature type="region of interest" description="Disordered" evidence="4">
    <location>
        <begin position="615"/>
        <end position="636"/>
    </location>
</feature>
<dbReference type="InParanoid" id="A0A6J2W6V3"/>
<evidence type="ECO:0000256" key="1">
    <source>
        <dbReference type="ARBA" id="ARBA00022741"/>
    </source>
</evidence>
<accession>A0A6J2W6V3</accession>
<evidence type="ECO:0000256" key="4">
    <source>
        <dbReference type="SAM" id="MobiDB-lite"/>
    </source>
</evidence>
<feature type="region of interest" description="Disordered" evidence="4">
    <location>
        <begin position="568"/>
        <end position="603"/>
    </location>
</feature>
<dbReference type="Pfam" id="PF00069">
    <property type="entry name" value="Pkinase"/>
    <property type="match status" value="1"/>
</dbReference>
<dbReference type="AlphaFoldDB" id="A0A6J2W6V3"/>
<evidence type="ECO:0000256" key="2">
    <source>
        <dbReference type="ARBA" id="ARBA00022840"/>
    </source>
</evidence>
<dbReference type="InterPro" id="IPR000719">
    <property type="entry name" value="Prot_kinase_dom"/>
</dbReference>
<dbReference type="SUPFAM" id="SSF47986">
    <property type="entry name" value="DEATH domain"/>
    <property type="match status" value="1"/>
</dbReference>
<evidence type="ECO:0000259" key="6">
    <source>
        <dbReference type="PROSITE" id="PS50017"/>
    </source>
</evidence>
<dbReference type="FunFam" id="1.10.533.10:FF:000030">
    <property type="entry name" value="Interleukin-1 receptor-associated kinase-like 2"/>
    <property type="match status" value="1"/>
</dbReference>
<dbReference type="OrthoDB" id="4062651at2759"/>
<dbReference type="GO" id="GO:0004672">
    <property type="term" value="F:protein kinase activity"/>
    <property type="evidence" value="ECO:0007669"/>
    <property type="project" value="InterPro"/>
</dbReference>
<dbReference type="GO" id="GO:0007165">
    <property type="term" value="P:signal transduction"/>
    <property type="evidence" value="ECO:0007669"/>
    <property type="project" value="InterPro"/>
</dbReference>
<dbReference type="GO" id="GO:0071345">
    <property type="term" value="P:cellular response to cytokine stimulus"/>
    <property type="evidence" value="ECO:0007669"/>
    <property type="project" value="UniProtKB-ARBA"/>
</dbReference>
<feature type="compositionally biased region" description="Polar residues" evidence="4">
    <location>
        <begin position="568"/>
        <end position="596"/>
    </location>
</feature>
<dbReference type="Gene3D" id="3.30.200.20">
    <property type="entry name" value="Phosphorylase Kinase, domain 1"/>
    <property type="match status" value="1"/>
</dbReference>
<feature type="domain" description="Protein kinase" evidence="5">
    <location>
        <begin position="201"/>
        <end position="509"/>
    </location>
</feature>
<dbReference type="InterPro" id="IPR017441">
    <property type="entry name" value="Protein_kinase_ATP_BS"/>
</dbReference>
<feature type="region of interest" description="Disordered" evidence="4">
    <location>
        <begin position="695"/>
        <end position="725"/>
    </location>
</feature>
<dbReference type="Pfam" id="PF00531">
    <property type="entry name" value="Death"/>
    <property type="match status" value="1"/>
</dbReference>
<dbReference type="PROSITE" id="PS50011">
    <property type="entry name" value="PROTEIN_KINASE_DOM"/>
    <property type="match status" value="1"/>
</dbReference>
<keyword evidence="7" id="KW-1185">Reference proteome</keyword>
<protein>
    <submittedName>
        <fullName evidence="8">Interleukin-1 receptor-associated kinase 1</fullName>
    </submittedName>
</protein>
<gene>
    <name evidence="8" type="primary">irak1</name>
</gene>
<dbReference type="CTD" id="3654"/>